<feature type="domain" description="TauD/TfdA-like" evidence="4">
    <location>
        <begin position="68"/>
        <end position="311"/>
    </location>
</feature>
<comment type="cofactor">
    <cofactor evidence="1">
        <name>Fe(2+)</name>
        <dbReference type="ChEBI" id="CHEBI:29033"/>
    </cofactor>
</comment>
<keyword evidence="6" id="KW-1185">Reference proteome</keyword>
<dbReference type="EMBL" id="JACHHQ010000003">
    <property type="protein sequence ID" value="MBB5199866.1"/>
    <property type="molecule type" value="Genomic_DNA"/>
</dbReference>
<accession>A0A840RSC7</accession>
<keyword evidence="3" id="KW-0045">Antibiotic biosynthesis</keyword>
<evidence type="ECO:0000313" key="6">
    <source>
        <dbReference type="Proteomes" id="UP000571084"/>
    </source>
</evidence>
<keyword evidence="2" id="KW-0560">Oxidoreductase</keyword>
<dbReference type="Gene3D" id="3.60.130.10">
    <property type="entry name" value="Clavaminate synthase-like"/>
    <property type="match status" value="1"/>
</dbReference>
<protein>
    <recommendedName>
        <fullName evidence="4">TauD/TfdA-like domain-containing protein</fullName>
    </recommendedName>
</protein>
<dbReference type="Pfam" id="PF02668">
    <property type="entry name" value="TauD"/>
    <property type="match status" value="1"/>
</dbReference>
<name>A0A840RSC7_9BURK</name>
<evidence type="ECO:0000259" key="4">
    <source>
        <dbReference type="Pfam" id="PF02668"/>
    </source>
</evidence>
<gene>
    <name evidence="5" type="ORF">HNR39_001698</name>
</gene>
<dbReference type="GO" id="GO:0016706">
    <property type="term" value="F:2-oxoglutarate-dependent dioxygenase activity"/>
    <property type="evidence" value="ECO:0007669"/>
    <property type="project" value="UniProtKB-ARBA"/>
</dbReference>
<evidence type="ECO:0000256" key="3">
    <source>
        <dbReference type="ARBA" id="ARBA00023194"/>
    </source>
</evidence>
<dbReference type="InterPro" id="IPR050411">
    <property type="entry name" value="AlphaKG_dependent_hydroxylases"/>
</dbReference>
<evidence type="ECO:0000256" key="1">
    <source>
        <dbReference type="ARBA" id="ARBA00001954"/>
    </source>
</evidence>
<dbReference type="AlphaFoldDB" id="A0A840RSC7"/>
<dbReference type="InterPro" id="IPR003819">
    <property type="entry name" value="TauD/TfdA-like"/>
</dbReference>
<comment type="caution">
    <text evidence="5">The sequence shown here is derived from an EMBL/GenBank/DDBJ whole genome shotgun (WGS) entry which is preliminary data.</text>
</comment>
<dbReference type="SUPFAM" id="SSF51197">
    <property type="entry name" value="Clavaminate synthase-like"/>
    <property type="match status" value="1"/>
</dbReference>
<reference evidence="5 6" key="1">
    <citation type="submission" date="2020-08" db="EMBL/GenBank/DDBJ databases">
        <title>Genomic Encyclopedia of Type Strains, Phase IV (KMG-IV): sequencing the most valuable type-strain genomes for metagenomic binning, comparative biology and taxonomic classification.</title>
        <authorList>
            <person name="Goeker M."/>
        </authorList>
    </citation>
    <scope>NUCLEOTIDE SEQUENCE [LARGE SCALE GENOMIC DNA]</scope>
    <source>
        <strain evidence="5 6">DSM 23240</strain>
    </source>
</reference>
<dbReference type="PANTHER" id="PTHR10696">
    <property type="entry name" value="GAMMA-BUTYROBETAINE HYDROXYLASE-RELATED"/>
    <property type="match status" value="1"/>
</dbReference>
<evidence type="ECO:0000256" key="2">
    <source>
        <dbReference type="ARBA" id="ARBA00023002"/>
    </source>
</evidence>
<evidence type="ECO:0000313" key="5">
    <source>
        <dbReference type="EMBL" id="MBB5199866.1"/>
    </source>
</evidence>
<dbReference type="PANTHER" id="PTHR10696:SF56">
    <property type="entry name" value="TAUD_TFDA-LIKE DOMAIN-CONTAINING PROTEIN"/>
    <property type="match status" value="1"/>
</dbReference>
<organism evidence="5 6">
    <name type="scientific">Glaciimonas immobilis</name>
    <dbReference type="NCBI Taxonomy" id="728004"/>
    <lineage>
        <taxon>Bacteria</taxon>
        <taxon>Pseudomonadati</taxon>
        <taxon>Pseudomonadota</taxon>
        <taxon>Betaproteobacteria</taxon>
        <taxon>Burkholderiales</taxon>
        <taxon>Oxalobacteraceae</taxon>
        <taxon>Glaciimonas</taxon>
    </lineage>
</organism>
<dbReference type="RefSeq" id="WP_168056233.1">
    <property type="nucleotide sequence ID" value="NZ_JAAOZT010000009.1"/>
</dbReference>
<sequence>MLGSEAVDTLENEWLNKVEKKGWSAADVTKEPVTIQLSDEHLIIIIELMEKTKQKGLRLEDIKPHHFHEPLLEELMRSTRYALKEKIGFVIIRGLPVSTFSIDDIKRMYVGLSSYFGQPVSQSRFGDLVGENFVRAGDGRGGHRAGPLPLHNDPIEVLSLCCIRKAVSGGENTLVSSLKVWEIIEKTRPNYLPIFYRGFRVHLAGEQRPDQEDFTSEPVPIFSEKYGLRSCWMNVSSVELLAKARGDVMTDVEREAVRYLLSVIRSEELCISIQLEPGEMIYINNFEVMHSRLDFTESTDPENFRYLLRLWLQDTPSRPMIDQLNIHQNKSGLQGIDMQLD</sequence>
<dbReference type="GO" id="GO:0017000">
    <property type="term" value="P:antibiotic biosynthetic process"/>
    <property type="evidence" value="ECO:0007669"/>
    <property type="project" value="UniProtKB-KW"/>
</dbReference>
<dbReference type="Proteomes" id="UP000571084">
    <property type="component" value="Unassembled WGS sequence"/>
</dbReference>
<dbReference type="InterPro" id="IPR042098">
    <property type="entry name" value="TauD-like_sf"/>
</dbReference>
<proteinExistence type="predicted"/>